<evidence type="ECO:0008006" key="3">
    <source>
        <dbReference type="Google" id="ProtNLM"/>
    </source>
</evidence>
<gene>
    <name evidence="1" type="ORF">DFSSTS7063_01086</name>
</gene>
<evidence type="ECO:0000313" key="1">
    <source>
        <dbReference type="EMBL" id="VUX02312.1"/>
    </source>
</evidence>
<evidence type="ECO:0000313" key="2">
    <source>
        <dbReference type="Proteomes" id="UP000358366"/>
    </source>
</evidence>
<reference evidence="1 2" key="1">
    <citation type="submission" date="2019-07" db="EMBL/GenBank/DDBJ databases">
        <authorList>
            <person name="Hibberd C M."/>
            <person name="Gehrig L. J."/>
            <person name="Chang H.-W."/>
            <person name="Venkatesh S."/>
        </authorList>
    </citation>
    <scope>NUCLEOTIDE SEQUENCE [LARGE SCALE GENOMIC DNA]</scope>
    <source>
        <strain evidence="1">Dorea_formicigenerans_SSTS_Bg7063</strain>
    </source>
</reference>
<dbReference type="AlphaFoldDB" id="A0A564T5E0"/>
<organism evidence="1 2">
    <name type="scientific">Dorea formicigenerans</name>
    <dbReference type="NCBI Taxonomy" id="39486"/>
    <lineage>
        <taxon>Bacteria</taxon>
        <taxon>Bacillati</taxon>
        <taxon>Bacillota</taxon>
        <taxon>Clostridia</taxon>
        <taxon>Lachnospirales</taxon>
        <taxon>Lachnospiraceae</taxon>
        <taxon>Dorea</taxon>
    </lineage>
</organism>
<dbReference type="EMBL" id="CABHNI010000019">
    <property type="protein sequence ID" value="VUX02312.1"/>
    <property type="molecule type" value="Genomic_DNA"/>
</dbReference>
<protein>
    <recommendedName>
        <fullName evidence="3">Bacteriophage abortive infection AbiH</fullName>
    </recommendedName>
</protein>
<dbReference type="RefSeq" id="WP_144123981.1">
    <property type="nucleotide sequence ID" value="NZ_CABHNI010000019.1"/>
</dbReference>
<dbReference type="Pfam" id="PF14253">
    <property type="entry name" value="AbiH"/>
    <property type="match status" value="1"/>
</dbReference>
<sequence length="365" mass="43200">MEKKYGGKHFNKIVAQNDIMVFVGNGFDIKILKKLNKKILPLYQKFFDFLEYAECNKENKLFLKMKQDKGNTENWCDFENALYELIPTGDLDELNEHLFELQTLFSMFLSNIVTTEVIKEIGSNATKYNWAINSLENILGDLDTDSLQNMNFSKNVIKNGHHQLFVFKFYNFNYTSLLDNYIDLDRQQFKPVIYKTSSNNFHFKINNDILYSNVILDIVHPNGIQSIPKSILFGYERKGYNEFTDEDRFFIKSYWTRADIRYSSDFLNTKLFIIYGMSIGKSDSWWWEHIFYSLKENGSELIIYNYTLDIEEDKEQVKQRFINNSIGEDSNISTSELNKIKEHIYVVNFNDQNDTKLFNMEMPTV</sequence>
<name>A0A564T5E0_9FIRM</name>
<dbReference type="InterPro" id="IPR025935">
    <property type="entry name" value="AbiH"/>
</dbReference>
<proteinExistence type="predicted"/>
<accession>A0A564T5E0</accession>
<dbReference type="Proteomes" id="UP000358366">
    <property type="component" value="Unassembled WGS sequence"/>
</dbReference>